<sequence>AWGSKFIRALPIYISGAADAAGASTRSRAEFHWHIEPIYERYVKQVRGVELVQCIFNKCVRGLAERLALEDPTAVTGLARSTACPIEIAAGSGPYPGSHCACWRIDGPSLALVKAAATTRHGGGPNSVGTVVFDTQSGAWVEVVVKWREMRRKREKARELQNPIKCIPNEGIRRGYGSDCLWINGRVLPTSATHSPAPPPLATPSPFSFSVASTRWSSRPSIYISSLFLRFLALIFSFASALALAVPSPKKTTGKGDSSFGDYPELLYSFIVTILAFVYSAYQLFKGVSDIVYRGILISDMASDYLSFILDQVICFA</sequence>
<comment type="subcellular location">
    <subcellularLocation>
        <location evidence="1 8">Cell membrane</location>
        <topology evidence="1 8">Multi-pass membrane protein</topology>
    </subcellularLocation>
</comment>
<evidence type="ECO:0000256" key="3">
    <source>
        <dbReference type="ARBA" id="ARBA00011489"/>
    </source>
</evidence>
<evidence type="ECO:0000256" key="2">
    <source>
        <dbReference type="ARBA" id="ARBA00007651"/>
    </source>
</evidence>
<protein>
    <recommendedName>
        <fullName evidence="8">CASP-like protein</fullName>
    </recommendedName>
</protein>
<evidence type="ECO:0000256" key="7">
    <source>
        <dbReference type="ARBA" id="ARBA00023136"/>
    </source>
</evidence>
<evidence type="ECO:0000256" key="4">
    <source>
        <dbReference type="ARBA" id="ARBA00022475"/>
    </source>
</evidence>
<keyword evidence="4 8" id="KW-1003">Cell membrane</keyword>
<name>A0A6A4LNT7_9ERIC</name>
<organism evidence="10 11">
    <name type="scientific">Rhododendron williamsianum</name>
    <dbReference type="NCBI Taxonomy" id="262921"/>
    <lineage>
        <taxon>Eukaryota</taxon>
        <taxon>Viridiplantae</taxon>
        <taxon>Streptophyta</taxon>
        <taxon>Embryophyta</taxon>
        <taxon>Tracheophyta</taxon>
        <taxon>Spermatophyta</taxon>
        <taxon>Magnoliopsida</taxon>
        <taxon>eudicotyledons</taxon>
        <taxon>Gunneridae</taxon>
        <taxon>Pentapetalae</taxon>
        <taxon>asterids</taxon>
        <taxon>Ericales</taxon>
        <taxon>Ericaceae</taxon>
        <taxon>Ericoideae</taxon>
        <taxon>Rhodoreae</taxon>
        <taxon>Rhododendron</taxon>
    </lineage>
</organism>
<reference evidence="10 11" key="1">
    <citation type="journal article" date="2019" name="Genome Biol. Evol.">
        <title>The Rhododendron genome and chromosomal organization provide insight into shared whole-genome duplications across the heath family (Ericaceae).</title>
        <authorList>
            <person name="Soza V.L."/>
            <person name="Lindsley D."/>
            <person name="Waalkes A."/>
            <person name="Ramage E."/>
            <person name="Patwardhan R.P."/>
            <person name="Burton J.N."/>
            <person name="Adey A."/>
            <person name="Kumar A."/>
            <person name="Qiu R."/>
            <person name="Shendure J."/>
            <person name="Hall B."/>
        </authorList>
    </citation>
    <scope>NUCLEOTIDE SEQUENCE [LARGE SCALE GENOMIC DNA]</scope>
    <source>
        <strain evidence="10">RSF 1966-606</strain>
    </source>
</reference>
<evidence type="ECO:0000256" key="5">
    <source>
        <dbReference type="ARBA" id="ARBA00022692"/>
    </source>
</evidence>
<keyword evidence="7 8" id="KW-0472">Membrane</keyword>
<dbReference type="PANTHER" id="PTHR33573:SF15">
    <property type="entry name" value="CASP-LIKE PROTEIN 4A4"/>
    <property type="match status" value="1"/>
</dbReference>
<dbReference type="InterPro" id="IPR006702">
    <property type="entry name" value="CASP_dom"/>
</dbReference>
<feature type="transmembrane region" description="Helical" evidence="8">
    <location>
        <begin position="227"/>
        <end position="246"/>
    </location>
</feature>
<evidence type="ECO:0000313" key="10">
    <source>
        <dbReference type="EMBL" id="KAE9459515.1"/>
    </source>
</evidence>
<dbReference type="GO" id="GO:0005886">
    <property type="term" value="C:plasma membrane"/>
    <property type="evidence" value="ECO:0007669"/>
    <property type="project" value="UniProtKB-SubCell"/>
</dbReference>
<dbReference type="Proteomes" id="UP000428333">
    <property type="component" value="Linkage Group LG05"/>
</dbReference>
<evidence type="ECO:0000256" key="8">
    <source>
        <dbReference type="RuleBase" id="RU361233"/>
    </source>
</evidence>
<keyword evidence="11" id="KW-1185">Reference proteome</keyword>
<feature type="transmembrane region" description="Helical" evidence="8">
    <location>
        <begin position="266"/>
        <end position="285"/>
    </location>
</feature>
<dbReference type="Pfam" id="PF04535">
    <property type="entry name" value="CASP_dom"/>
    <property type="match status" value="1"/>
</dbReference>
<evidence type="ECO:0000259" key="9">
    <source>
        <dbReference type="Pfam" id="PF04535"/>
    </source>
</evidence>
<comment type="caution">
    <text evidence="10">The sequence shown here is derived from an EMBL/GenBank/DDBJ whole genome shotgun (WGS) entry which is preliminary data.</text>
</comment>
<feature type="domain" description="Casparian strip membrane protein" evidence="9">
    <location>
        <begin position="222"/>
        <end position="315"/>
    </location>
</feature>
<proteinExistence type="inferred from homology"/>
<keyword evidence="5 8" id="KW-0812">Transmembrane</keyword>
<comment type="subunit">
    <text evidence="3 8">Homodimer and heterodimers.</text>
</comment>
<accession>A0A6A4LNT7</accession>
<feature type="non-terminal residue" evidence="10">
    <location>
        <position position="1"/>
    </location>
</feature>
<comment type="caution">
    <text evidence="8">Lacks conserved residue(s) required for the propagation of feature annotation.</text>
</comment>
<dbReference type="OrthoDB" id="1869498at2759"/>
<evidence type="ECO:0000256" key="6">
    <source>
        <dbReference type="ARBA" id="ARBA00022989"/>
    </source>
</evidence>
<evidence type="ECO:0000256" key="1">
    <source>
        <dbReference type="ARBA" id="ARBA00004651"/>
    </source>
</evidence>
<evidence type="ECO:0000313" key="11">
    <source>
        <dbReference type="Proteomes" id="UP000428333"/>
    </source>
</evidence>
<dbReference type="EMBL" id="QEFC01001168">
    <property type="protein sequence ID" value="KAE9459515.1"/>
    <property type="molecule type" value="Genomic_DNA"/>
</dbReference>
<comment type="similarity">
    <text evidence="2 8">Belongs to the Casparian strip membrane proteins (CASP) family.</text>
</comment>
<keyword evidence="6 8" id="KW-1133">Transmembrane helix</keyword>
<dbReference type="AlphaFoldDB" id="A0A6A4LNT7"/>
<dbReference type="PANTHER" id="PTHR33573">
    <property type="entry name" value="CASP-LIKE PROTEIN 4A4"/>
    <property type="match status" value="1"/>
</dbReference>
<gene>
    <name evidence="10" type="ORF">C3L33_08571</name>
</gene>